<reference evidence="4" key="1">
    <citation type="journal article" date="2017" name="Gigascience">
        <title>The genome draft of coconut (Cocos nucifera).</title>
        <authorList>
            <person name="Xiao Y."/>
            <person name="Xu P."/>
            <person name="Fan H."/>
            <person name="Baudouin L."/>
            <person name="Xia W."/>
            <person name="Bocs S."/>
            <person name="Xu J."/>
            <person name="Li Q."/>
            <person name="Guo A."/>
            <person name="Zhou L."/>
            <person name="Li J."/>
            <person name="Wu Y."/>
            <person name="Ma Z."/>
            <person name="Armero A."/>
            <person name="Issali A.E."/>
            <person name="Liu N."/>
            <person name="Peng M."/>
            <person name="Yang Y."/>
        </authorList>
    </citation>
    <scope>NUCLEOTIDE SEQUENCE</scope>
    <source>
        <tissue evidence="4">Spear leaf of Hainan Tall coconut</tissue>
    </source>
</reference>
<organism evidence="4 5">
    <name type="scientific">Cocos nucifera</name>
    <name type="common">Coconut palm</name>
    <dbReference type="NCBI Taxonomy" id="13894"/>
    <lineage>
        <taxon>Eukaryota</taxon>
        <taxon>Viridiplantae</taxon>
        <taxon>Streptophyta</taxon>
        <taxon>Embryophyta</taxon>
        <taxon>Tracheophyta</taxon>
        <taxon>Spermatophyta</taxon>
        <taxon>Magnoliopsida</taxon>
        <taxon>Liliopsida</taxon>
        <taxon>Arecaceae</taxon>
        <taxon>Arecoideae</taxon>
        <taxon>Cocoseae</taxon>
        <taxon>Attaleinae</taxon>
        <taxon>Cocos</taxon>
    </lineage>
</organism>
<protein>
    <recommendedName>
        <fullName evidence="2 3">AB hydrolase-1 domain-containing protein</fullName>
    </recommendedName>
</protein>
<proteinExistence type="predicted"/>
<evidence type="ECO:0000313" key="5">
    <source>
        <dbReference type="Proteomes" id="UP000797356"/>
    </source>
</evidence>
<accession>A0A8K0I122</accession>
<dbReference type="InterPro" id="IPR029058">
    <property type="entry name" value="AB_hydrolase_fold"/>
</dbReference>
<dbReference type="Pfam" id="PF12697">
    <property type="entry name" value="Abhydrolase_6"/>
    <property type="match status" value="1"/>
</dbReference>
<sequence>MLTAAAAVLLAVLLGWAYQAIQPPPPRVCGTPNGPPVTSPRIKLRDGRYLAYKEAGTPKEKAKYKVIRVHGFNSGKDSEFPASQELVDELGVYLLSFDRAGYGESDPNPKRTVKSEAMDIQELADKLELGSKFYLIGTSMGGYPAWSCLNYIPHSAVTGMLTAAAAVLLAVLLGWAYQAIQPPPPRVCGTPNGPPVTSPRIKLRDGRYLAYKEAGTPKEKAKYKVIRVHGFNSGKDSEFPASQELVDELGVYLLSFDRAGYGESDPNPKRTVKSEAMDIQELADKLELGSKFYLIGTSMGGYPAWSCLNYIPHRLAGVALVAPAVNYWWPSFPANLSRMAYKKLLVQDQRTFWIAHHFPSLLYGWMSQKWLPASAAIQGHPDLFSPQDMEIMRKMKAHAESLKLQNKAAQQSAFESLHRDIMVLFSNWEFDPMKLSNPFRENEGNVDIWQGYEDRIVPVELQRYIAQKLPWIRYRENQKGGHLFASIDGWGDKILKALLLGEEPPAI</sequence>
<dbReference type="PANTHER" id="PTHR45763">
    <property type="entry name" value="HYDROLASE, ALPHA/BETA FOLD FAMILY PROTEIN, EXPRESSED-RELATED"/>
    <property type="match status" value="1"/>
</dbReference>
<dbReference type="Pfam" id="PF00561">
    <property type="entry name" value="Abhydrolase_1"/>
    <property type="match status" value="1"/>
</dbReference>
<name>A0A8K0I122_COCNU</name>
<keyword evidence="5" id="KW-1185">Reference proteome</keyword>
<evidence type="ECO:0000259" key="2">
    <source>
        <dbReference type="Pfam" id="PF00561"/>
    </source>
</evidence>
<feature type="signal peptide" evidence="1">
    <location>
        <begin position="1"/>
        <end position="17"/>
    </location>
</feature>
<dbReference type="FunFam" id="3.40.50.1820:FF:000270">
    <property type="entry name" value="Alpha/beta-Hydrolases superfamily protein"/>
    <property type="match status" value="1"/>
</dbReference>
<reference evidence="4" key="2">
    <citation type="submission" date="2019-07" db="EMBL/GenBank/DDBJ databases">
        <authorList>
            <person name="Yang Y."/>
            <person name="Bocs S."/>
            <person name="Baudouin L."/>
        </authorList>
    </citation>
    <scope>NUCLEOTIDE SEQUENCE</scope>
    <source>
        <tissue evidence="4">Spear leaf of Hainan Tall coconut</tissue>
    </source>
</reference>
<dbReference type="PANTHER" id="PTHR45763:SF63">
    <property type="entry name" value="ALPHA_BETA FOLD FAMILY PROTEIN, PUTATIVE, EXPRESSED-RELATED"/>
    <property type="match status" value="1"/>
</dbReference>
<dbReference type="Proteomes" id="UP000797356">
    <property type="component" value="Chromosome 2"/>
</dbReference>
<feature type="chain" id="PRO_5035441469" description="AB hydrolase-1 domain-containing protein" evidence="1">
    <location>
        <begin position="18"/>
        <end position="507"/>
    </location>
</feature>
<feature type="domain" description="AB hydrolase-1" evidence="2">
    <location>
        <begin position="225"/>
        <end position="483"/>
    </location>
</feature>
<evidence type="ECO:0000259" key="3">
    <source>
        <dbReference type="Pfam" id="PF12697"/>
    </source>
</evidence>
<gene>
    <name evidence="4" type="ORF">COCNU_02G016450</name>
</gene>
<dbReference type="AlphaFoldDB" id="A0A8K0I122"/>
<dbReference type="InterPro" id="IPR000073">
    <property type="entry name" value="AB_hydrolase_1"/>
</dbReference>
<dbReference type="EMBL" id="CM017873">
    <property type="protein sequence ID" value="KAG1331677.1"/>
    <property type="molecule type" value="Genomic_DNA"/>
</dbReference>
<evidence type="ECO:0000313" key="4">
    <source>
        <dbReference type="EMBL" id="KAG1331677.1"/>
    </source>
</evidence>
<dbReference type="Gene3D" id="3.40.50.1820">
    <property type="entry name" value="alpha/beta hydrolase"/>
    <property type="match status" value="2"/>
</dbReference>
<comment type="caution">
    <text evidence="4">The sequence shown here is derived from an EMBL/GenBank/DDBJ whole genome shotgun (WGS) entry which is preliminary data.</text>
</comment>
<feature type="domain" description="AB hydrolase-1" evidence="3">
    <location>
        <begin position="69"/>
        <end position="190"/>
    </location>
</feature>
<evidence type="ECO:0000256" key="1">
    <source>
        <dbReference type="SAM" id="SignalP"/>
    </source>
</evidence>
<keyword evidence="1" id="KW-0732">Signal</keyword>
<dbReference type="SUPFAM" id="SSF53474">
    <property type="entry name" value="alpha/beta-Hydrolases"/>
    <property type="match status" value="2"/>
</dbReference>
<dbReference type="OrthoDB" id="294702at2759"/>